<feature type="signal peptide" evidence="4">
    <location>
        <begin position="1"/>
        <end position="19"/>
    </location>
</feature>
<sequence>MTGQLSLLLLSLCLPCFNGQSMESIPSSPVLKKPGETVSLSCKGTGYTFTSYGMNWIRQTSGKPLEWMGWINTNTGESGYAKSLEGRIVLTKDSSQSMTHLKLSGLKAEDSAVYYCARWAQ</sequence>
<dbReference type="InterPro" id="IPR007110">
    <property type="entry name" value="Ig-like_dom"/>
</dbReference>
<keyword evidence="3" id="KW-1280">Immunoglobulin</keyword>
<dbReference type="SMART" id="SM00406">
    <property type="entry name" value="IGv"/>
    <property type="match status" value="1"/>
</dbReference>
<evidence type="ECO:0000256" key="2">
    <source>
        <dbReference type="ARBA" id="ARBA00023130"/>
    </source>
</evidence>
<evidence type="ECO:0000256" key="1">
    <source>
        <dbReference type="ARBA" id="ARBA00022859"/>
    </source>
</evidence>
<dbReference type="Pfam" id="PF07686">
    <property type="entry name" value="V-set"/>
    <property type="match status" value="1"/>
</dbReference>
<evidence type="ECO:0000256" key="4">
    <source>
        <dbReference type="SAM" id="SignalP"/>
    </source>
</evidence>
<dbReference type="SUPFAM" id="SSF48726">
    <property type="entry name" value="Immunoglobulin"/>
    <property type="match status" value="1"/>
</dbReference>
<dbReference type="InterPro" id="IPR036179">
    <property type="entry name" value="Ig-like_dom_sf"/>
</dbReference>
<dbReference type="PANTHER" id="PTHR23266">
    <property type="entry name" value="IMMUNOGLOBULIN HEAVY CHAIN"/>
    <property type="match status" value="1"/>
</dbReference>
<accession>A0ABD0X208</accession>
<dbReference type="InterPro" id="IPR013106">
    <property type="entry name" value="Ig_V-set"/>
</dbReference>
<dbReference type="GO" id="GO:0002250">
    <property type="term" value="P:adaptive immune response"/>
    <property type="evidence" value="ECO:0007669"/>
    <property type="project" value="UniProtKB-KW"/>
</dbReference>
<evidence type="ECO:0000313" key="7">
    <source>
        <dbReference type="Proteomes" id="UP001557470"/>
    </source>
</evidence>
<organism evidence="6 7">
    <name type="scientific">Umbra pygmaea</name>
    <name type="common">Eastern mudminnow</name>
    <dbReference type="NCBI Taxonomy" id="75934"/>
    <lineage>
        <taxon>Eukaryota</taxon>
        <taxon>Metazoa</taxon>
        <taxon>Chordata</taxon>
        <taxon>Craniata</taxon>
        <taxon>Vertebrata</taxon>
        <taxon>Euteleostomi</taxon>
        <taxon>Actinopterygii</taxon>
        <taxon>Neopterygii</taxon>
        <taxon>Teleostei</taxon>
        <taxon>Protacanthopterygii</taxon>
        <taxon>Esociformes</taxon>
        <taxon>Umbridae</taxon>
        <taxon>Umbra</taxon>
    </lineage>
</organism>
<dbReference type="InterPro" id="IPR013783">
    <property type="entry name" value="Ig-like_fold"/>
</dbReference>
<feature type="chain" id="PRO_5044833268" description="Ig-like domain-containing protein" evidence="4">
    <location>
        <begin position="20"/>
        <end position="121"/>
    </location>
</feature>
<evidence type="ECO:0000259" key="5">
    <source>
        <dbReference type="PROSITE" id="PS50835"/>
    </source>
</evidence>
<gene>
    <name evidence="6" type="ORF">UPYG_G00104830</name>
</gene>
<keyword evidence="7" id="KW-1185">Reference proteome</keyword>
<protein>
    <recommendedName>
        <fullName evidence="5">Ig-like domain-containing protein</fullName>
    </recommendedName>
</protein>
<feature type="domain" description="Ig-like" evidence="5">
    <location>
        <begin position="15"/>
        <end position="116"/>
    </location>
</feature>
<dbReference type="AlphaFoldDB" id="A0ABD0X208"/>
<dbReference type="Proteomes" id="UP001557470">
    <property type="component" value="Unassembled WGS sequence"/>
</dbReference>
<dbReference type="InterPro" id="IPR050199">
    <property type="entry name" value="IgHV"/>
</dbReference>
<evidence type="ECO:0000256" key="3">
    <source>
        <dbReference type="ARBA" id="ARBA00043265"/>
    </source>
</evidence>
<dbReference type="PROSITE" id="PS50835">
    <property type="entry name" value="IG_LIKE"/>
    <property type="match status" value="1"/>
</dbReference>
<dbReference type="Gene3D" id="2.60.40.10">
    <property type="entry name" value="Immunoglobulins"/>
    <property type="match status" value="1"/>
</dbReference>
<dbReference type="EMBL" id="JAGEUA010000003">
    <property type="protein sequence ID" value="KAL0993219.1"/>
    <property type="molecule type" value="Genomic_DNA"/>
</dbReference>
<evidence type="ECO:0000313" key="6">
    <source>
        <dbReference type="EMBL" id="KAL0993219.1"/>
    </source>
</evidence>
<dbReference type="GO" id="GO:0005576">
    <property type="term" value="C:extracellular region"/>
    <property type="evidence" value="ECO:0007669"/>
    <property type="project" value="UniProtKB-ARBA"/>
</dbReference>
<keyword evidence="2" id="KW-1064">Adaptive immunity</keyword>
<keyword evidence="4" id="KW-0732">Signal</keyword>
<keyword evidence="1" id="KW-0391">Immunity</keyword>
<comment type="caution">
    <text evidence="6">The sequence shown here is derived from an EMBL/GenBank/DDBJ whole genome shotgun (WGS) entry which is preliminary data.</text>
</comment>
<name>A0ABD0X208_UMBPY</name>
<reference evidence="6 7" key="1">
    <citation type="submission" date="2024-06" db="EMBL/GenBank/DDBJ databases">
        <authorList>
            <person name="Pan Q."/>
            <person name="Wen M."/>
            <person name="Jouanno E."/>
            <person name="Zahm M."/>
            <person name="Klopp C."/>
            <person name="Cabau C."/>
            <person name="Louis A."/>
            <person name="Berthelot C."/>
            <person name="Parey E."/>
            <person name="Roest Crollius H."/>
            <person name="Montfort J."/>
            <person name="Robinson-Rechavi M."/>
            <person name="Bouchez O."/>
            <person name="Lampietro C."/>
            <person name="Lopez Roques C."/>
            <person name="Donnadieu C."/>
            <person name="Postlethwait J."/>
            <person name="Bobe J."/>
            <person name="Verreycken H."/>
            <person name="Guiguen Y."/>
        </authorList>
    </citation>
    <scope>NUCLEOTIDE SEQUENCE [LARGE SCALE GENOMIC DNA]</scope>
    <source>
        <strain evidence="6">Up_M1</strain>
        <tissue evidence="6">Testis</tissue>
    </source>
</reference>
<proteinExistence type="predicted"/>
<dbReference type="GO" id="GO:0019814">
    <property type="term" value="C:immunoglobulin complex"/>
    <property type="evidence" value="ECO:0007669"/>
    <property type="project" value="UniProtKB-KW"/>
</dbReference>